<organism evidence="2 3">
    <name type="scientific">Actinomadura verrucosospora</name>
    <dbReference type="NCBI Taxonomy" id="46165"/>
    <lineage>
        <taxon>Bacteria</taxon>
        <taxon>Bacillati</taxon>
        <taxon>Actinomycetota</taxon>
        <taxon>Actinomycetes</taxon>
        <taxon>Streptosporangiales</taxon>
        <taxon>Thermomonosporaceae</taxon>
        <taxon>Actinomadura</taxon>
    </lineage>
</organism>
<keyword evidence="1" id="KW-0812">Transmembrane</keyword>
<feature type="transmembrane region" description="Helical" evidence="1">
    <location>
        <begin position="104"/>
        <end position="125"/>
    </location>
</feature>
<feature type="transmembrane region" description="Helical" evidence="1">
    <location>
        <begin position="66"/>
        <end position="84"/>
    </location>
</feature>
<reference evidence="2 3" key="1">
    <citation type="submission" date="2020-05" db="EMBL/GenBank/DDBJ databases">
        <title>Actinomadura verrucosospora NRRL-B18236 (PFL_A860) Genome sequencing and assembly.</title>
        <authorList>
            <person name="Samborskyy M."/>
        </authorList>
    </citation>
    <scope>NUCLEOTIDE SEQUENCE [LARGE SCALE GENOMIC DNA]</scope>
    <source>
        <strain evidence="2 3">NRRL:B18236</strain>
    </source>
</reference>
<keyword evidence="1" id="KW-1133">Transmembrane helix</keyword>
<keyword evidence="3" id="KW-1185">Reference proteome</keyword>
<dbReference type="EMBL" id="CP053892">
    <property type="protein sequence ID" value="QKG22790.1"/>
    <property type="molecule type" value="Genomic_DNA"/>
</dbReference>
<feature type="transmembrane region" description="Helical" evidence="1">
    <location>
        <begin position="41"/>
        <end position="59"/>
    </location>
</feature>
<accession>A0A7D3VUA8</accession>
<proteinExistence type="predicted"/>
<evidence type="ECO:0000313" key="3">
    <source>
        <dbReference type="Proteomes" id="UP000501240"/>
    </source>
</evidence>
<keyword evidence="1" id="KW-0472">Membrane</keyword>
<dbReference type="RefSeq" id="WP_173096856.1">
    <property type="nucleotide sequence ID" value="NZ_CP053892.1"/>
</dbReference>
<dbReference type="Proteomes" id="UP000501240">
    <property type="component" value="Chromosome"/>
</dbReference>
<name>A0A7D3VUA8_ACTVE</name>
<evidence type="ECO:0000256" key="1">
    <source>
        <dbReference type="SAM" id="Phobius"/>
    </source>
</evidence>
<dbReference type="AlphaFoldDB" id="A0A7D3VUA8"/>
<sequence length="145" mass="15418">MGLILRLLVAAGLAADAVVHWRFAPQMAFVQGGSIHGDVLFRVQAGVAAVAAVIILTYAARWSYAVAFLVAGSAVGALLLYYYVDVGALGPLPDMHEPVWYTEKTISLAGEGTAAVAAVAGFCTVKRRRPDDDEFAPEREHARGF</sequence>
<gene>
    <name evidence="2" type="ORF">ACTIVE_4431</name>
</gene>
<protein>
    <submittedName>
        <fullName evidence="2">Uncharacterized protein</fullName>
    </submittedName>
</protein>
<evidence type="ECO:0000313" key="2">
    <source>
        <dbReference type="EMBL" id="QKG22790.1"/>
    </source>
</evidence>